<dbReference type="Gene3D" id="3.40.50.360">
    <property type="match status" value="1"/>
</dbReference>
<dbReference type="EMBL" id="VXRY01000364">
    <property type="protein sequence ID" value="MXY34239.1"/>
    <property type="molecule type" value="Genomic_DNA"/>
</dbReference>
<dbReference type="GO" id="GO:0006783">
    <property type="term" value="P:heme biosynthetic process"/>
    <property type="evidence" value="ECO:0007669"/>
    <property type="project" value="TreeGrafter"/>
</dbReference>
<evidence type="ECO:0000256" key="1">
    <source>
        <dbReference type="ARBA" id="ARBA00022630"/>
    </source>
</evidence>
<dbReference type="InterPro" id="IPR008254">
    <property type="entry name" value="Flavodoxin/NO_synth"/>
</dbReference>
<dbReference type="InterPro" id="IPR029039">
    <property type="entry name" value="Flavoprotein-like_sf"/>
</dbReference>
<keyword evidence="1" id="KW-0285">Flavoprotein</keyword>
<dbReference type="PANTHER" id="PTHR38030">
    <property type="entry name" value="PROTOPORPHYRINOGEN IX DEHYDROGENASE [MENAQUINONE]"/>
    <property type="match status" value="1"/>
</dbReference>
<proteinExistence type="predicted"/>
<dbReference type="PROSITE" id="PS50902">
    <property type="entry name" value="FLAVODOXIN_LIKE"/>
    <property type="match status" value="1"/>
</dbReference>
<feature type="domain" description="Flavodoxin-like" evidence="3">
    <location>
        <begin position="3"/>
        <end position="166"/>
    </location>
</feature>
<organism evidence="4">
    <name type="scientific">Boseongicola sp. SB0664_bin_43</name>
    <dbReference type="NCBI Taxonomy" id="2604844"/>
    <lineage>
        <taxon>Bacteria</taxon>
        <taxon>Pseudomonadati</taxon>
        <taxon>Pseudomonadota</taxon>
        <taxon>Alphaproteobacteria</taxon>
        <taxon>Rhodobacterales</taxon>
        <taxon>Paracoccaceae</taxon>
        <taxon>Boseongicola</taxon>
    </lineage>
</organism>
<reference evidence="4" key="1">
    <citation type="submission" date="2019-09" db="EMBL/GenBank/DDBJ databases">
        <title>Characterisation of the sponge microbiome using genome-centric metagenomics.</title>
        <authorList>
            <person name="Engelberts J.P."/>
            <person name="Robbins S.J."/>
            <person name="De Goeij J.M."/>
            <person name="Aranda M."/>
            <person name="Bell S.C."/>
            <person name="Webster N.S."/>
        </authorList>
    </citation>
    <scope>NUCLEOTIDE SEQUENCE</scope>
    <source>
        <strain evidence="4">SB0664_bin_43</strain>
    </source>
</reference>
<keyword evidence="2" id="KW-0288">FMN</keyword>
<dbReference type="InterPro" id="IPR026816">
    <property type="entry name" value="Flavodoxin_dom"/>
</dbReference>
<evidence type="ECO:0000313" key="4">
    <source>
        <dbReference type="EMBL" id="MXY34239.1"/>
    </source>
</evidence>
<dbReference type="Pfam" id="PF12724">
    <property type="entry name" value="Flavodoxin_5"/>
    <property type="match status" value="1"/>
</dbReference>
<dbReference type="InterPro" id="IPR052200">
    <property type="entry name" value="Protoporphyrinogen_IX_DH"/>
</dbReference>
<sequence length="176" mass="19599">MTVFVAFATVEGQTEKIASFVSDEIRAMGRDVSVLDVDQTASADFNGVKHVVLAASVHERRHPRSFEAFITASKEELKARRTMLLSVSLSAAFPEGMAEAEDYVVEMNMRTELSPDVTLLVAGAVQEGAYDYYSQQVLKQVVLKDREFDPEELSEHEFTDWEAIRSGLRAFLNGDS</sequence>
<comment type="caution">
    <text evidence="4">The sequence shown here is derived from an EMBL/GenBank/DDBJ whole genome shotgun (WGS) entry which is preliminary data.</text>
</comment>
<dbReference type="GO" id="GO:0070819">
    <property type="term" value="F:menaquinone-dependent protoporphyrinogen oxidase activity"/>
    <property type="evidence" value="ECO:0007669"/>
    <property type="project" value="TreeGrafter"/>
</dbReference>
<dbReference type="PANTHER" id="PTHR38030:SF2">
    <property type="entry name" value="PROTOPORPHYRINOGEN IX DEHYDROGENASE [QUINONE]"/>
    <property type="match status" value="1"/>
</dbReference>
<dbReference type="AlphaFoldDB" id="A0A6B0Y367"/>
<gene>
    <name evidence="4" type="ORF">F4Y60_09155</name>
</gene>
<protein>
    <submittedName>
        <fullName evidence="4">Protoporphyrinogen oxidase</fullName>
    </submittedName>
</protein>
<dbReference type="SUPFAM" id="SSF52218">
    <property type="entry name" value="Flavoproteins"/>
    <property type="match status" value="1"/>
</dbReference>
<dbReference type="GO" id="GO:0010181">
    <property type="term" value="F:FMN binding"/>
    <property type="evidence" value="ECO:0007669"/>
    <property type="project" value="InterPro"/>
</dbReference>
<name>A0A6B0Y367_9RHOB</name>
<accession>A0A6B0Y367</accession>
<evidence type="ECO:0000259" key="3">
    <source>
        <dbReference type="PROSITE" id="PS50902"/>
    </source>
</evidence>
<evidence type="ECO:0000256" key="2">
    <source>
        <dbReference type="ARBA" id="ARBA00022643"/>
    </source>
</evidence>